<dbReference type="Proteomes" id="UP000009223">
    <property type="component" value="Chromosome"/>
</dbReference>
<dbReference type="HOGENOM" id="CLU_2144766_0_0_12"/>
<dbReference type="EMBL" id="CP001843">
    <property type="protein sequence ID" value="AEF85781.1"/>
    <property type="molecule type" value="Genomic_DNA"/>
</dbReference>
<reference evidence="1 2" key="2">
    <citation type="journal article" date="2011" name="ISME J.">
        <title>RNA-seq reveals cooperative metabolic interactions between two termite-gut spirochete species in co-culture.</title>
        <authorList>
            <person name="Rosenthal A.Z."/>
            <person name="Matson E.G."/>
            <person name="Eldar A."/>
            <person name="Leadbetter J.R."/>
        </authorList>
    </citation>
    <scope>NUCLEOTIDE SEQUENCE [LARGE SCALE GENOMIC DNA]</scope>
    <source>
        <strain evidence="2">ATCC BAA-887 / DSM 12427 / ZAS-2</strain>
    </source>
</reference>
<name>F5YQM1_TREPZ</name>
<dbReference type="KEGG" id="tpi:TREPR_2713"/>
<proteinExistence type="predicted"/>
<keyword evidence="1" id="KW-0449">Lipoprotein</keyword>
<evidence type="ECO:0000313" key="2">
    <source>
        <dbReference type="Proteomes" id="UP000009223"/>
    </source>
</evidence>
<accession>F5YQM1</accession>
<keyword evidence="2" id="KW-1185">Reference proteome</keyword>
<dbReference type="AlphaFoldDB" id="F5YQM1"/>
<organism evidence="1 2">
    <name type="scientific">Treponema primitia (strain ATCC BAA-887 / DSM 12427 / ZAS-2)</name>
    <dbReference type="NCBI Taxonomy" id="545694"/>
    <lineage>
        <taxon>Bacteria</taxon>
        <taxon>Pseudomonadati</taxon>
        <taxon>Spirochaetota</taxon>
        <taxon>Spirochaetia</taxon>
        <taxon>Spirochaetales</taxon>
        <taxon>Treponemataceae</taxon>
        <taxon>Treponema</taxon>
    </lineage>
</organism>
<dbReference type="STRING" id="545694.TREPR_2713"/>
<evidence type="ECO:0000313" key="1">
    <source>
        <dbReference type="EMBL" id="AEF85781.1"/>
    </source>
</evidence>
<dbReference type="PROSITE" id="PS51257">
    <property type="entry name" value="PROKAR_LIPOPROTEIN"/>
    <property type="match status" value="1"/>
</dbReference>
<sequence length="112" mass="12526">MKSRWYGWMFFAVLTAGLLVSCMSTGEYKPISQNVNVEVIGTVQTTFISTPGFSKEPINIQAYIKLLEEAHKRYEGNIDVGDIIWTTSRTIGNSPNYEFAASGKVILNRQGE</sequence>
<protein>
    <submittedName>
        <fullName evidence="1">Putative lipoprotein</fullName>
    </submittedName>
</protein>
<reference evidence="2" key="1">
    <citation type="submission" date="2009-12" db="EMBL/GenBank/DDBJ databases">
        <title>Complete sequence of Treponema primitia strain ZAS-2.</title>
        <authorList>
            <person name="Tetu S.G."/>
            <person name="Matson E."/>
            <person name="Ren Q."/>
            <person name="Seshadri R."/>
            <person name="Elbourne L."/>
            <person name="Hassan K.A."/>
            <person name="Durkin A."/>
            <person name="Radune D."/>
            <person name="Mohamoud Y."/>
            <person name="Shay R."/>
            <person name="Jin S."/>
            <person name="Zhang X."/>
            <person name="Lucey K."/>
            <person name="Ballor N.R."/>
            <person name="Ottesen E."/>
            <person name="Rosenthal R."/>
            <person name="Allen A."/>
            <person name="Leadbetter J.R."/>
            <person name="Paulsen I.T."/>
        </authorList>
    </citation>
    <scope>NUCLEOTIDE SEQUENCE [LARGE SCALE GENOMIC DNA]</scope>
    <source>
        <strain evidence="2">ATCC BAA-887 / DSM 12427 / ZAS-2</strain>
    </source>
</reference>
<dbReference type="RefSeq" id="WP_015707514.1">
    <property type="nucleotide sequence ID" value="NC_015578.1"/>
</dbReference>
<dbReference type="OrthoDB" id="9941738at2"/>
<gene>
    <name evidence="1" type="ordered locus">TREPR_2713</name>
</gene>